<evidence type="ECO:0000256" key="6">
    <source>
        <dbReference type="ARBA" id="ARBA00042523"/>
    </source>
</evidence>
<comment type="subcellular location">
    <subcellularLocation>
        <location evidence="1">Cytoplasm</location>
    </subcellularLocation>
    <subcellularLocation>
        <location evidence="2">Nucleus</location>
        <location evidence="2">Nucleolus</location>
    </subcellularLocation>
</comment>
<name>A0AAV9VH73_9PEZI</name>
<evidence type="ECO:0000256" key="3">
    <source>
        <dbReference type="ARBA" id="ARBA00006678"/>
    </source>
</evidence>
<dbReference type="GO" id="GO:0000177">
    <property type="term" value="C:cytoplasmic exosome (RNase complex)"/>
    <property type="evidence" value="ECO:0007669"/>
    <property type="project" value="TreeGrafter"/>
</dbReference>
<dbReference type="GO" id="GO:0005730">
    <property type="term" value="C:nucleolus"/>
    <property type="evidence" value="ECO:0007669"/>
    <property type="project" value="UniProtKB-SubCell"/>
</dbReference>
<dbReference type="SUPFAM" id="SSF54211">
    <property type="entry name" value="Ribosomal protein S5 domain 2-like"/>
    <property type="match status" value="1"/>
</dbReference>
<dbReference type="PANTHER" id="PTHR11097">
    <property type="entry name" value="EXOSOME COMPLEX EXONUCLEASE RIBOSOMAL RNA PROCESSING PROTEIN"/>
    <property type="match status" value="1"/>
</dbReference>
<dbReference type="GO" id="GO:0000467">
    <property type="term" value="P:exonucleolytic trimming to generate mature 3'-end of 5.8S rRNA from tricistronic rRNA transcript (SSU-rRNA, 5.8S rRNA, LSU-rRNA)"/>
    <property type="evidence" value="ECO:0007669"/>
    <property type="project" value="TreeGrafter"/>
</dbReference>
<dbReference type="GO" id="GO:0034475">
    <property type="term" value="P:U4 snRNA 3'-end processing"/>
    <property type="evidence" value="ECO:0007669"/>
    <property type="project" value="TreeGrafter"/>
</dbReference>
<evidence type="ECO:0000256" key="5">
    <source>
        <dbReference type="ARBA" id="ARBA00022835"/>
    </source>
</evidence>
<dbReference type="GO" id="GO:0035925">
    <property type="term" value="F:mRNA 3'-UTR AU-rich region binding"/>
    <property type="evidence" value="ECO:0007669"/>
    <property type="project" value="TreeGrafter"/>
</dbReference>
<dbReference type="Proteomes" id="UP001373714">
    <property type="component" value="Unassembled WGS sequence"/>
</dbReference>
<keyword evidence="4" id="KW-0963">Cytoplasm</keyword>
<evidence type="ECO:0000313" key="7">
    <source>
        <dbReference type="EMBL" id="KAK6360404.1"/>
    </source>
</evidence>
<dbReference type="GO" id="GO:0071035">
    <property type="term" value="P:nuclear polyadenylation-dependent rRNA catabolic process"/>
    <property type="evidence" value="ECO:0007669"/>
    <property type="project" value="TreeGrafter"/>
</dbReference>
<dbReference type="InterPro" id="IPR020568">
    <property type="entry name" value="Ribosomal_Su5_D2-typ_SF"/>
</dbReference>
<dbReference type="GO" id="GO:0034476">
    <property type="term" value="P:U5 snRNA 3'-end processing"/>
    <property type="evidence" value="ECO:0007669"/>
    <property type="project" value="TreeGrafter"/>
</dbReference>
<keyword evidence="8" id="KW-1185">Reference proteome</keyword>
<dbReference type="GO" id="GO:0034473">
    <property type="term" value="P:U1 snRNA 3'-end processing"/>
    <property type="evidence" value="ECO:0007669"/>
    <property type="project" value="TreeGrafter"/>
</dbReference>
<dbReference type="GO" id="GO:0071028">
    <property type="term" value="P:nuclear mRNA surveillance"/>
    <property type="evidence" value="ECO:0007669"/>
    <property type="project" value="TreeGrafter"/>
</dbReference>
<evidence type="ECO:0000256" key="2">
    <source>
        <dbReference type="ARBA" id="ARBA00004604"/>
    </source>
</evidence>
<dbReference type="AlphaFoldDB" id="A0AAV9VH73"/>
<dbReference type="PANTHER" id="PTHR11097:SF8">
    <property type="entry name" value="EXOSOME COMPLEX COMPONENT RRP42"/>
    <property type="match status" value="1"/>
</dbReference>
<evidence type="ECO:0000256" key="4">
    <source>
        <dbReference type="ARBA" id="ARBA00022490"/>
    </source>
</evidence>
<dbReference type="GO" id="GO:0016075">
    <property type="term" value="P:rRNA catabolic process"/>
    <property type="evidence" value="ECO:0007669"/>
    <property type="project" value="TreeGrafter"/>
</dbReference>
<accession>A0AAV9VH73</accession>
<proteinExistence type="inferred from homology"/>
<dbReference type="GO" id="GO:0000176">
    <property type="term" value="C:nuclear exosome (RNase complex)"/>
    <property type="evidence" value="ECO:0007669"/>
    <property type="project" value="UniProtKB-ARBA"/>
</dbReference>
<dbReference type="InterPro" id="IPR050590">
    <property type="entry name" value="Exosome_comp_Rrp42_subfam"/>
</dbReference>
<organism evidence="7 8">
    <name type="scientific">Orbilia blumenaviensis</name>
    <dbReference type="NCBI Taxonomy" id="1796055"/>
    <lineage>
        <taxon>Eukaryota</taxon>
        <taxon>Fungi</taxon>
        <taxon>Dikarya</taxon>
        <taxon>Ascomycota</taxon>
        <taxon>Pezizomycotina</taxon>
        <taxon>Orbiliomycetes</taxon>
        <taxon>Orbiliales</taxon>
        <taxon>Orbiliaceae</taxon>
        <taxon>Orbilia</taxon>
    </lineage>
</organism>
<keyword evidence="5" id="KW-0271">Exosome</keyword>
<dbReference type="EMBL" id="JAVHNS010000003">
    <property type="protein sequence ID" value="KAK6360404.1"/>
    <property type="molecule type" value="Genomic_DNA"/>
</dbReference>
<dbReference type="GO" id="GO:0071038">
    <property type="term" value="P:TRAMP-dependent tRNA surveillance pathway"/>
    <property type="evidence" value="ECO:0007669"/>
    <property type="project" value="TreeGrafter"/>
</dbReference>
<comment type="similarity">
    <text evidence="3">Belongs to the RNase PH family.</text>
</comment>
<sequence>MPPPTPLSPPELSYLYTSLSLTPPIRLDLRQPSQFRPIIAECSFLPHCNGSSRICMTEAGECIVGIKAEVEKDATTKYATVIEREKWIEVSVEVAGGGVAGAGSGSGGGGGGVGIGGISGAGGATGRDEGDGGAAVWLKEGLLAGGGGAGAGWSILDRLVISSGWHWKLYIDVLLLTPTSHPSPLLLSTAVNMALSSTYLPKLTSPHDIDDIPTFSDDWAISTPLYEPTSFPKPPISLPVVAVGDNVFLDPSVAEVAAAEAGLVITLSLVDEEGSCDVVGVRSMEVGRAGGKEGERKGIGRKLLREMVGACVKEAGEVIKGLGETTQKQMFRA</sequence>
<dbReference type="Gene3D" id="3.30.230.70">
    <property type="entry name" value="GHMP Kinase, N-terminal domain"/>
    <property type="match status" value="1"/>
</dbReference>
<gene>
    <name evidence="7" type="ORF">TWF730_006546</name>
</gene>
<evidence type="ECO:0000256" key="1">
    <source>
        <dbReference type="ARBA" id="ARBA00004496"/>
    </source>
</evidence>
<protein>
    <recommendedName>
        <fullName evidence="6">Ribosomal RNA-processing protein 42</fullName>
    </recommendedName>
</protein>
<dbReference type="InterPro" id="IPR027408">
    <property type="entry name" value="PNPase/RNase_PH_dom_sf"/>
</dbReference>
<evidence type="ECO:0000313" key="8">
    <source>
        <dbReference type="Proteomes" id="UP001373714"/>
    </source>
</evidence>
<comment type="caution">
    <text evidence="7">The sequence shown here is derived from an EMBL/GenBank/DDBJ whole genome shotgun (WGS) entry which is preliminary data.</text>
</comment>
<reference evidence="7 8" key="1">
    <citation type="submission" date="2019-10" db="EMBL/GenBank/DDBJ databases">
        <authorList>
            <person name="Palmer J.M."/>
        </authorList>
    </citation>
    <scope>NUCLEOTIDE SEQUENCE [LARGE SCALE GENOMIC DNA]</scope>
    <source>
        <strain evidence="7 8">TWF730</strain>
    </source>
</reference>